<comment type="caution">
    <text evidence="2">The sequence shown here is derived from an EMBL/GenBank/DDBJ whole genome shotgun (WGS) entry which is preliminary data.</text>
</comment>
<reference evidence="2" key="1">
    <citation type="journal article" date="2021" name="PeerJ">
        <title>Extensive microbial diversity within the chicken gut microbiome revealed by metagenomics and culture.</title>
        <authorList>
            <person name="Gilroy R."/>
            <person name="Ravi A."/>
            <person name="Getino M."/>
            <person name="Pursley I."/>
            <person name="Horton D.L."/>
            <person name="Alikhan N.F."/>
            <person name="Baker D."/>
            <person name="Gharbi K."/>
            <person name="Hall N."/>
            <person name="Watson M."/>
            <person name="Adriaenssens E.M."/>
            <person name="Foster-Nyarko E."/>
            <person name="Jarju S."/>
            <person name="Secka A."/>
            <person name="Antonio M."/>
            <person name="Oren A."/>
            <person name="Chaudhuri R.R."/>
            <person name="La Ragione R."/>
            <person name="Hildebrand F."/>
            <person name="Pallen M.J."/>
        </authorList>
    </citation>
    <scope>NUCLEOTIDE SEQUENCE</scope>
    <source>
        <strain evidence="2">1647</strain>
    </source>
</reference>
<name>A0A921KPK5_9MICO</name>
<dbReference type="NCBIfam" id="TIGR03086">
    <property type="entry name" value="TIGR03086 family metal-binding protein"/>
    <property type="match status" value="1"/>
</dbReference>
<dbReference type="Gene3D" id="1.20.120.450">
    <property type="entry name" value="dinb family like domain"/>
    <property type="match status" value="1"/>
</dbReference>
<evidence type="ECO:0000313" key="3">
    <source>
        <dbReference type="Proteomes" id="UP000775129"/>
    </source>
</evidence>
<dbReference type="Proteomes" id="UP000775129">
    <property type="component" value="Unassembled WGS sequence"/>
</dbReference>
<dbReference type="EMBL" id="DYWO01000068">
    <property type="protein sequence ID" value="HJF48609.1"/>
    <property type="molecule type" value="Genomic_DNA"/>
</dbReference>
<protein>
    <submittedName>
        <fullName evidence="2">TIGR03086 family protein</fullName>
    </submittedName>
</protein>
<dbReference type="InterPro" id="IPR017517">
    <property type="entry name" value="Maleyloyr_isom"/>
</dbReference>
<dbReference type="InterPro" id="IPR017520">
    <property type="entry name" value="CHP03086"/>
</dbReference>
<organism evidence="2 3">
    <name type="scientific">Brachybacterium paraconglomeratum</name>
    <dbReference type="NCBI Taxonomy" id="173362"/>
    <lineage>
        <taxon>Bacteria</taxon>
        <taxon>Bacillati</taxon>
        <taxon>Actinomycetota</taxon>
        <taxon>Actinomycetes</taxon>
        <taxon>Micrococcales</taxon>
        <taxon>Dermabacteraceae</taxon>
        <taxon>Brachybacterium</taxon>
    </lineage>
</organism>
<reference evidence="2" key="2">
    <citation type="submission" date="2021-09" db="EMBL/GenBank/DDBJ databases">
        <authorList>
            <person name="Gilroy R."/>
        </authorList>
    </citation>
    <scope>NUCLEOTIDE SEQUENCE</scope>
    <source>
        <strain evidence="2">1647</strain>
    </source>
</reference>
<evidence type="ECO:0000259" key="1">
    <source>
        <dbReference type="Pfam" id="PF11716"/>
    </source>
</evidence>
<accession>A0A921KPK5</accession>
<sequence>MSTTARPAAGPDAATRWRERSAPFTAEVEAVADWDAPSPCEGWTARDVLTHVIDTEREFLVGVGLIADERPAEESPADENPAGETGEAVADPAARWAAHLDVVEALLADPAAASRPHDGAFGPTTVGDVLLDFYGFDLIVHRWDLARSQGRDARLTEAELALVDAAVDGWGEHAYAPGIFGAPVDVPGGADAQTRVLARTGRRG</sequence>
<feature type="domain" description="Mycothiol-dependent maleylpyruvate isomerase metal-binding" evidence="1">
    <location>
        <begin position="19"/>
        <end position="146"/>
    </location>
</feature>
<evidence type="ECO:0000313" key="2">
    <source>
        <dbReference type="EMBL" id="HJF48609.1"/>
    </source>
</evidence>
<dbReference type="InterPro" id="IPR034660">
    <property type="entry name" value="DinB/YfiT-like"/>
</dbReference>
<dbReference type="SUPFAM" id="SSF109854">
    <property type="entry name" value="DinB/YfiT-like putative metalloenzymes"/>
    <property type="match status" value="1"/>
</dbReference>
<dbReference type="InterPro" id="IPR024344">
    <property type="entry name" value="MDMPI_metal-binding"/>
</dbReference>
<dbReference type="NCBIfam" id="TIGR03083">
    <property type="entry name" value="maleylpyruvate isomerase family mycothiol-dependent enzyme"/>
    <property type="match status" value="1"/>
</dbReference>
<dbReference type="GO" id="GO:0046872">
    <property type="term" value="F:metal ion binding"/>
    <property type="evidence" value="ECO:0007669"/>
    <property type="project" value="InterPro"/>
</dbReference>
<gene>
    <name evidence="2" type="ORF">K8W24_02245</name>
</gene>
<proteinExistence type="predicted"/>
<dbReference type="Pfam" id="PF11716">
    <property type="entry name" value="MDMPI_N"/>
    <property type="match status" value="1"/>
</dbReference>
<dbReference type="AlphaFoldDB" id="A0A921KPK5"/>